<organism evidence="3 4">
    <name type="scientific">Nitratireductor aquibiodomus</name>
    <dbReference type="NCBI Taxonomy" id="204799"/>
    <lineage>
        <taxon>Bacteria</taxon>
        <taxon>Pseudomonadati</taxon>
        <taxon>Pseudomonadota</taxon>
        <taxon>Alphaproteobacteria</taxon>
        <taxon>Hyphomicrobiales</taxon>
        <taxon>Phyllobacteriaceae</taxon>
        <taxon>Nitratireductor</taxon>
    </lineage>
</organism>
<evidence type="ECO:0000256" key="2">
    <source>
        <dbReference type="ARBA" id="ARBA00023002"/>
    </source>
</evidence>
<protein>
    <submittedName>
        <fullName evidence="3">NAD(P)-dependent dehydrogenase, short-chain alcohol dehydrogenase family</fullName>
    </submittedName>
</protein>
<keyword evidence="2" id="KW-0560">Oxidoreductase</keyword>
<dbReference type="RefSeq" id="WP_007007666.1">
    <property type="nucleotide sequence ID" value="NZ_FNSL01000001.1"/>
</dbReference>
<dbReference type="AlphaFoldDB" id="A0A1H4NKF6"/>
<evidence type="ECO:0000313" key="4">
    <source>
        <dbReference type="Proteomes" id="UP000199064"/>
    </source>
</evidence>
<evidence type="ECO:0000256" key="1">
    <source>
        <dbReference type="ARBA" id="ARBA00006484"/>
    </source>
</evidence>
<dbReference type="InterPro" id="IPR002347">
    <property type="entry name" value="SDR_fam"/>
</dbReference>
<dbReference type="InterPro" id="IPR036291">
    <property type="entry name" value="NAD(P)-bd_dom_sf"/>
</dbReference>
<reference evidence="4" key="1">
    <citation type="submission" date="2016-10" db="EMBL/GenBank/DDBJ databases">
        <authorList>
            <person name="Varghese N."/>
            <person name="Submissions S."/>
        </authorList>
    </citation>
    <scope>NUCLEOTIDE SEQUENCE [LARGE SCALE GENOMIC DNA]</scope>
    <source>
        <strain evidence="4">ES.061</strain>
    </source>
</reference>
<dbReference type="PANTHER" id="PTHR43639">
    <property type="entry name" value="OXIDOREDUCTASE, SHORT-CHAIN DEHYDROGENASE/REDUCTASE FAMILY (AFU_ORTHOLOGUE AFUA_5G02870)"/>
    <property type="match status" value="1"/>
</dbReference>
<keyword evidence="4" id="KW-1185">Reference proteome</keyword>
<sequence>MAQSRATALVTGGARRIGAAIARDLAEHGFAVAIHCSRSREAAEKLADEIVRDGGEARVVQADLQDGAATRDLIEQTRRALGVPSILVNNASVFEDDGLADFTDESWDAHFDLHVKAPALIAQALVHALPGGQDALIVNMIDQRVWRLNPRFFSYTLSKSALWTATRTMAQALGPNIRVNAIGPGPTLPNQRQQQADFDRQTDALILERGPDLADFGRTIRYLWETRSITGQMIALDGGQHLAWETPDVAGVPE</sequence>
<accession>A0A1H4NKF6</accession>
<dbReference type="NCBIfam" id="NF006597">
    <property type="entry name" value="PRK09134.1"/>
    <property type="match status" value="1"/>
</dbReference>
<name>A0A1H4NKF6_9HYPH</name>
<dbReference type="EMBL" id="FNSL01000001">
    <property type="protein sequence ID" value="SEB95750.1"/>
    <property type="molecule type" value="Genomic_DNA"/>
</dbReference>
<dbReference type="Proteomes" id="UP000199064">
    <property type="component" value="Unassembled WGS sequence"/>
</dbReference>
<proteinExistence type="inferred from homology"/>
<dbReference type="Pfam" id="PF00106">
    <property type="entry name" value="adh_short"/>
    <property type="match status" value="1"/>
</dbReference>
<evidence type="ECO:0000313" key="3">
    <source>
        <dbReference type="EMBL" id="SEB95750.1"/>
    </source>
</evidence>
<dbReference type="GO" id="GO:0016491">
    <property type="term" value="F:oxidoreductase activity"/>
    <property type="evidence" value="ECO:0007669"/>
    <property type="project" value="UniProtKB-KW"/>
</dbReference>
<dbReference type="Gene3D" id="3.40.50.720">
    <property type="entry name" value="NAD(P)-binding Rossmann-like Domain"/>
    <property type="match status" value="1"/>
</dbReference>
<gene>
    <name evidence="3" type="ORF">SAMN05216452_3822</name>
</gene>
<dbReference type="SUPFAM" id="SSF51735">
    <property type="entry name" value="NAD(P)-binding Rossmann-fold domains"/>
    <property type="match status" value="1"/>
</dbReference>
<dbReference type="PANTHER" id="PTHR43639:SF1">
    <property type="entry name" value="SHORT-CHAIN DEHYDROGENASE_REDUCTASE FAMILY PROTEIN"/>
    <property type="match status" value="1"/>
</dbReference>
<dbReference type="PRINTS" id="PR00081">
    <property type="entry name" value="GDHRDH"/>
</dbReference>
<comment type="similarity">
    <text evidence="1">Belongs to the short-chain dehydrogenases/reductases (SDR) family.</text>
</comment>